<dbReference type="CDD" id="cd05233">
    <property type="entry name" value="SDR_c"/>
    <property type="match status" value="1"/>
</dbReference>
<name>A0ABQ6WHJ2_9EURO</name>
<evidence type="ECO:0000313" key="4">
    <source>
        <dbReference type="EMBL" id="KAE8415611.1"/>
    </source>
</evidence>
<dbReference type="Gene3D" id="3.40.50.720">
    <property type="entry name" value="NAD(P)-binding Rossmann-like Domain"/>
    <property type="match status" value="1"/>
</dbReference>
<comment type="similarity">
    <text evidence="1 3">Belongs to the short-chain dehydrogenases/reductases (SDR) family.</text>
</comment>
<dbReference type="PRINTS" id="PR00081">
    <property type="entry name" value="GDHRDH"/>
</dbReference>
<evidence type="ECO:0000256" key="2">
    <source>
        <dbReference type="ARBA" id="ARBA00023002"/>
    </source>
</evidence>
<evidence type="ECO:0000256" key="3">
    <source>
        <dbReference type="RuleBase" id="RU000363"/>
    </source>
</evidence>
<dbReference type="PANTHER" id="PTHR42901">
    <property type="entry name" value="ALCOHOL DEHYDROGENASE"/>
    <property type="match status" value="1"/>
</dbReference>
<dbReference type="SUPFAM" id="SSF51735">
    <property type="entry name" value="NAD(P)-binding Rossmann-fold domains"/>
    <property type="match status" value="1"/>
</dbReference>
<evidence type="ECO:0008006" key="6">
    <source>
        <dbReference type="Google" id="ProtNLM"/>
    </source>
</evidence>
<dbReference type="EMBL" id="ML735764">
    <property type="protein sequence ID" value="KAE8415611.1"/>
    <property type="molecule type" value="Genomic_DNA"/>
</dbReference>
<organism evidence="4 5">
    <name type="scientific">Aspergillus pseudocaelatus</name>
    <dbReference type="NCBI Taxonomy" id="1825620"/>
    <lineage>
        <taxon>Eukaryota</taxon>
        <taxon>Fungi</taxon>
        <taxon>Dikarya</taxon>
        <taxon>Ascomycota</taxon>
        <taxon>Pezizomycotina</taxon>
        <taxon>Eurotiomycetes</taxon>
        <taxon>Eurotiomycetidae</taxon>
        <taxon>Eurotiales</taxon>
        <taxon>Aspergillaceae</taxon>
        <taxon>Aspergillus</taxon>
        <taxon>Aspergillus subgen. Circumdati</taxon>
    </lineage>
</organism>
<evidence type="ECO:0000256" key="1">
    <source>
        <dbReference type="ARBA" id="ARBA00006484"/>
    </source>
</evidence>
<dbReference type="Proteomes" id="UP000325395">
    <property type="component" value="Unassembled WGS sequence"/>
</dbReference>
<protein>
    <recommendedName>
        <fullName evidence="6">NAD(P)-binding protein</fullName>
    </recommendedName>
</protein>
<dbReference type="InterPro" id="IPR002347">
    <property type="entry name" value="SDR_fam"/>
</dbReference>
<keyword evidence="5" id="KW-1185">Reference proteome</keyword>
<proteinExistence type="inferred from homology"/>
<dbReference type="Pfam" id="PF00106">
    <property type="entry name" value="adh_short"/>
    <property type="match status" value="1"/>
</dbReference>
<gene>
    <name evidence="4" type="ORF">BDV36DRAFT_310739</name>
</gene>
<evidence type="ECO:0000313" key="5">
    <source>
        <dbReference type="Proteomes" id="UP000325395"/>
    </source>
</evidence>
<accession>A0ABQ6WHJ2</accession>
<reference evidence="4 5" key="1">
    <citation type="submission" date="2019-04" db="EMBL/GenBank/DDBJ databases">
        <authorList>
            <consortium name="DOE Joint Genome Institute"/>
            <person name="Mondo S."/>
            <person name="Kjaerbolling I."/>
            <person name="Vesth T."/>
            <person name="Frisvad J.C."/>
            <person name="Nybo J.L."/>
            <person name="Theobald S."/>
            <person name="Kildgaard S."/>
            <person name="Isbrandt T."/>
            <person name="Kuo A."/>
            <person name="Sato A."/>
            <person name="Lyhne E.K."/>
            <person name="Kogle M.E."/>
            <person name="Wiebenga A."/>
            <person name="Kun R.S."/>
            <person name="Lubbers R.J."/>
            <person name="Makela M.R."/>
            <person name="Barry K."/>
            <person name="Chovatia M."/>
            <person name="Clum A."/>
            <person name="Daum C."/>
            <person name="Haridas S."/>
            <person name="He G."/>
            <person name="LaButti K."/>
            <person name="Lipzen A."/>
            <person name="Riley R."/>
            <person name="Salamov A."/>
            <person name="Simmons B.A."/>
            <person name="Magnuson J.K."/>
            <person name="Henrissat B."/>
            <person name="Mortensen U.H."/>
            <person name="Larsen T.O."/>
            <person name="Devries R.P."/>
            <person name="Grigoriev I.V."/>
            <person name="Machida M."/>
            <person name="Baker S.E."/>
            <person name="Andersen M.R."/>
            <person name="Cantor M.N."/>
            <person name="Hua S.X."/>
        </authorList>
    </citation>
    <scope>NUCLEOTIDE SEQUENCE [LARGE SCALE GENOMIC DNA]</scope>
    <source>
        <strain evidence="4 5">CBS 117616</strain>
    </source>
</reference>
<sequence>MPYPPIRPQVGTTFTPTVHHDTYSAINPVTCQGSVGKSVLVTGAGKGVGRCTVVSYAKSGASRIAVCAGKIDEAQAACDAALEAVRQAGLTASPQMLPLEMDVCDQRSVAAAVAILESSWNGGLDILVNNAEYLAEFLPLAEGDGDDWWRTWEVNVHGWYNVTKALLPLLLMGKDKTIVNVSSVGSLALTPGASAYQASKFALNRLTENLMVDYIDQGLLSYAVHPASVPTALATRMPSAVVDAFCNDRPELAGDCIAWLTSERREWLAGRYVSCTWDMAELEAKREEIIGGDLLKLKLTI</sequence>
<keyword evidence="2" id="KW-0560">Oxidoreductase</keyword>
<dbReference type="PANTHER" id="PTHR42901:SF1">
    <property type="entry name" value="ALCOHOL DEHYDROGENASE"/>
    <property type="match status" value="1"/>
</dbReference>
<dbReference type="PRINTS" id="PR00080">
    <property type="entry name" value="SDRFAMILY"/>
</dbReference>
<dbReference type="InterPro" id="IPR036291">
    <property type="entry name" value="NAD(P)-bd_dom_sf"/>
</dbReference>